<name>A0A7S1KXL9_NEODS</name>
<gene>
    <name evidence="2" type="ORF">NDES1114_LOCUS691</name>
</gene>
<dbReference type="InterPro" id="IPR036388">
    <property type="entry name" value="WH-like_DNA-bd_sf"/>
</dbReference>
<organism evidence="2">
    <name type="scientific">Neobodo designis</name>
    <name type="common">Flagellated protozoan</name>
    <name type="synonym">Bodo designis</name>
    <dbReference type="NCBI Taxonomy" id="312471"/>
    <lineage>
        <taxon>Eukaryota</taxon>
        <taxon>Discoba</taxon>
        <taxon>Euglenozoa</taxon>
        <taxon>Kinetoplastea</taxon>
        <taxon>Metakinetoplastina</taxon>
        <taxon>Neobodonida</taxon>
        <taxon>Neobodo</taxon>
    </lineage>
</organism>
<dbReference type="SUPFAM" id="SSF46785">
    <property type="entry name" value="Winged helix' DNA-binding domain"/>
    <property type="match status" value="1"/>
</dbReference>
<sequence length="118" mass="12638">MTAAGKKTQPKRPVPAGAAAAITDDDIERMLFQLLAARRTPGATMCPSEVARALAPDPAWRALMEPVRRVARRLAISRHLVITQRGTAVDPHSEFHGPIRLRSAAAQRAVAPTVPSSS</sequence>
<dbReference type="EMBL" id="HBGF01000983">
    <property type="protein sequence ID" value="CAD9088904.1"/>
    <property type="molecule type" value="Transcribed_RNA"/>
</dbReference>
<protein>
    <recommendedName>
        <fullName evidence="3">DUF3253 domain-containing protein</fullName>
    </recommendedName>
</protein>
<evidence type="ECO:0008006" key="3">
    <source>
        <dbReference type="Google" id="ProtNLM"/>
    </source>
</evidence>
<evidence type="ECO:0000256" key="1">
    <source>
        <dbReference type="SAM" id="MobiDB-lite"/>
    </source>
</evidence>
<reference evidence="2" key="1">
    <citation type="submission" date="2021-01" db="EMBL/GenBank/DDBJ databases">
        <authorList>
            <person name="Corre E."/>
            <person name="Pelletier E."/>
            <person name="Niang G."/>
            <person name="Scheremetjew M."/>
            <person name="Finn R."/>
            <person name="Kale V."/>
            <person name="Holt S."/>
            <person name="Cochrane G."/>
            <person name="Meng A."/>
            <person name="Brown T."/>
            <person name="Cohen L."/>
        </authorList>
    </citation>
    <scope>NUCLEOTIDE SEQUENCE</scope>
    <source>
        <strain evidence="2">CCAP 1951/1</strain>
    </source>
</reference>
<proteinExistence type="predicted"/>
<dbReference type="InterPro" id="IPR021660">
    <property type="entry name" value="DUF3253"/>
</dbReference>
<dbReference type="InterPro" id="IPR036390">
    <property type="entry name" value="WH_DNA-bd_sf"/>
</dbReference>
<dbReference type="Pfam" id="PF11625">
    <property type="entry name" value="DUF3253"/>
    <property type="match status" value="1"/>
</dbReference>
<feature type="region of interest" description="Disordered" evidence="1">
    <location>
        <begin position="1"/>
        <end position="20"/>
    </location>
</feature>
<accession>A0A7S1KXL9</accession>
<evidence type="ECO:0000313" key="2">
    <source>
        <dbReference type="EMBL" id="CAD9088904.1"/>
    </source>
</evidence>
<dbReference type="Gene3D" id="1.10.10.10">
    <property type="entry name" value="Winged helix-like DNA-binding domain superfamily/Winged helix DNA-binding domain"/>
    <property type="match status" value="1"/>
</dbReference>
<dbReference type="AlphaFoldDB" id="A0A7S1KXL9"/>